<evidence type="ECO:0000313" key="2">
    <source>
        <dbReference type="Proteomes" id="UP000828941"/>
    </source>
</evidence>
<comment type="caution">
    <text evidence="1">The sequence shown here is derived from an EMBL/GenBank/DDBJ whole genome shotgun (WGS) entry which is preliminary data.</text>
</comment>
<name>A0ACB9Q238_BAUVA</name>
<protein>
    <submittedName>
        <fullName evidence="1">Uncharacterized protein</fullName>
    </submittedName>
</protein>
<gene>
    <name evidence="1" type="ORF">L6164_003861</name>
</gene>
<accession>A0ACB9Q238</accession>
<organism evidence="1 2">
    <name type="scientific">Bauhinia variegata</name>
    <name type="common">Purple orchid tree</name>
    <name type="synonym">Phanera variegata</name>
    <dbReference type="NCBI Taxonomy" id="167791"/>
    <lineage>
        <taxon>Eukaryota</taxon>
        <taxon>Viridiplantae</taxon>
        <taxon>Streptophyta</taxon>
        <taxon>Embryophyta</taxon>
        <taxon>Tracheophyta</taxon>
        <taxon>Spermatophyta</taxon>
        <taxon>Magnoliopsida</taxon>
        <taxon>eudicotyledons</taxon>
        <taxon>Gunneridae</taxon>
        <taxon>Pentapetalae</taxon>
        <taxon>rosids</taxon>
        <taxon>fabids</taxon>
        <taxon>Fabales</taxon>
        <taxon>Fabaceae</taxon>
        <taxon>Cercidoideae</taxon>
        <taxon>Cercideae</taxon>
        <taxon>Bauhiniinae</taxon>
        <taxon>Bauhinia</taxon>
    </lineage>
</organism>
<evidence type="ECO:0000313" key="1">
    <source>
        <dbReference type="EMBL" id="KAI4355045.1"/>
    </source>
</evidence>
<dbReference type="Proteomes" id="UP000828941">
    <property type="component" value="Chromosome 2"/>
</dbReference>
<dbReference type="EMBL" id="CM039427">
    <property type="protein sequence ID" value="KAI4355045.1"/>
    <property type="molecule type" value="Genomic_DNA"/>
</dbReference>
<keyword evidence="2" id="KW-1185">Reference proteome</keyword>
<proteinExistence type="predicted"/>
<sequence>MSIIHSFSVMKRSSVSSWVFFFIIFFLLVFAATTFFHWTDLSKITSPSLLKTIKKLNPNTEILLKCFNGNLTPTCPAAYFPATFEFKNSSASACPDYFRWIHEDLKPWKSTGITREMVERARDTSHFRLVILKGKAYVEKHAEVFQTRDVFTIWGILQLLRLYPAEIPDLELLFECGDRTVVKKARFQGPASMSPPPVFHYCGHEDAYDIVFPDWTFWGWAETDIRPWKTILQSIEESNKKIEWKDREPYAFWKGNTEVSSIRQELSKCIVSEQHDWNARIYPLHWDKEVKQGFKNTKLENQCTHRYKIYVEGSAWSVSEKYILACDSMTLFIKPKYYDFFSRSMIPLQHYWPISTQNICNDIKFAVDWGNTHTNRAQVIGKEGSNYIQEKLEMKFVYDYMFHLLREYANLMRFEPRIPSGAVEICYETVACPMVDPWKEFMEESMVKSPSDTPPCAMPAPDKLGPLQEFQHTQESLIEQVEMRKGEYFRV</sequence>
<reference evidence="1 2" key="1">
    <citation type="journal article" date="2022" name="DNA Res.">
        <title>Chromosomal-level genome assembly of the orchid tree Bauhinia variegata (Leguminosae; Cercidoideae) supports the allotetraploid origin hypothesis of Bauhinia.</title>
        <authorList>
            <person name="Zhong Y."/>
            <person name="Chen Y."/>
            <person name="Zheng D."/>
            <person name="Pang J."/>
            <person name="Liu Y."/>
            <person name="Luo S."/>
            <person name="Meng S."/>
            <person name="Qian L."/>
            <person name="Wei D."/>
            <person name="Dai S."/>
            <person name="Zhou R."/>
        </authorList>
    </citation>
    <scope>NUCLEOTIDE SEQUENCE [LARGE SCALE GENOMIC DNA]</scope>
    <source>
        <strain evidence="1">BV-YZ2020</strain>
    </source>
</reference>